<dbReference type="PANTHER" id="PTHR28181:SF1">
    <property type="entry name" value="COLD TOLERANCE PROTEIN 1"/>
    <property type="match status" value="1"/>
</dbReference>
<dbReference type="InterPro" id="IPR023214">
    <property type="entry name" value="HAD_sf"/>
</dbReference>
<dbReference type="Proteomes" id="UP000800096">
    <property type="component" value="Unassembled WGS sequence"/>
</dbReference>
<gene>
    <name evidence="1" type="ORF">BDU57DRAFT_306760</name>
</gene>
<dbReference type="SUPFAM" id="SSF56784">
    <property type="entry name" value="HAD-like"/>
    <property type="match status" value="1"/>
</dbReference>
<evidence type="ECO:0000313" key="2">
    <source>
        <dbReference type="Proteomes" id="UP000800096"/>
    </source>
</evidence>
<dbReference type="PANTHER" id="PTHR28181">
    <property type="entry name" value="UPF0655 PROTEIN YCR015C"/>
    <property type="match status" value="1"/>
</dbReference>
<name>A0A6A5QHM4_AMPQU</name>
<organism evidence="1 2">
    <name type="scientific">Ampelomyces quisqualis</name>
    <name type="common">Powdery mildew agent</name>
    <dbReference type="NCBI Taxonomy" id="50730"/>
    <lineage>
        <taxon>Eukaryota</taxon>
        <taxon>Fungi</taxon>
        <taxon>Dikarya</taxon>
        <taxon>Ascomycota</taxon>
        <taxon>Pezizomycotina</taxon>
        <taxon>Dothideomycetes</taxon>
        <taxon>Pleosporomycetidae</taxon>
        <taxon>Pleosporales</taxon>
        <taxon>Pleosporineae</taxon>
        <taxon>Phaeosphaeriaceae</taxon>
        <taxon>Ampelomyces</taxon>
    </lineage>
</organism>
<dbReference type="AlphaFoldDB" id="A0A6A5QHM4"/>
<dbReference type="Gene3D" id="3.40.50.1000">
    <property type="entry name" value="HAD superfamily/HAD-like"/>
    <property type="match status" value="1"/>
</dbReference>
<dbReference type="InterPro" id="IPR036412">
    <property type="entry name" value="HAD-like_sf"/>
</dbReference>
<keyword evidence="2" id="KW-1185">Reference proteome</keyword>
<dbReference type="EMBL" id="ML979137">
    <property type="protein sequence ID" value="KAF1914899.1"/>
    <property type="molecule type" value="Genomic_DNA"/>
</dbReference>
<reference evidence="1" key="1">
    <citation type="journal article" date="2020" name="Stud. Mycol.">
        <title>101 Dothideomycetes genomes: a test case for predicting lifestyles and emergence of pathogens.</title>
        <authorList>
            <person name="Haridas S."/>
            <person name="Albert R."/>
            <person name="Binder M."/>
            <person name="Bloem J."/>
            <person name="Labutti K."/>
            <person name="Salamov A."/>
            <person name="Andreopoulos B."/>
            <person name="Baker S."/>
            <person name="Barry K."/>
            <person name="Bills G."/>
            <person name="Bluhm B."/>
            <person name="Cannon C."/>
            <person name="Castanera R."/>
            <person name="Culley D."/>
            <person name="Daum C."/>
            <person name="Ezra D."/>
            <person name="Gonzalez J."/>
            <person name="Henrissat B."/>
            <person name="Kuo A."/>
            <person name="Liang C."/>
            <person name="Lipzen A."/>
            <person name="Lutzoni F."/>
            <person name="Magnuson J."/>
            <person name="Mondo S."/>
            <person name="Nolan M."/>
            <person name="Ohm R."/>
            <person name="Pangilinan J."/>
            <person name="Park H.-J."/>
            <person name="Ramirez L."/>
            <person name="Alfaro M."/>
            <person name="Sun H."/>
            <person name="Tritt A."/>
            <person name="Yoshinaga Y."/>
            <person name="Zwiers L.-H."/>
            <person name="Turgeon B."/>
            <person name="Goodwin S."/>
            <person name="Spatafora J."/>
            <person name="Crous P."/>
            <person name="Grigoriev I."/>
        </authorList>
    </citation>
    <scope>NUCLEOTIDE SEQUENCE</scope>
    <source>
        <strain evidence="1">HMLAC05119</strain>
    </source>
</reference>
<proteinExistence type="predicted"/>
<sequence>MSTKRPPLTSPIHWILDWDGTITNKDTLDALVNIAAATKPTFPTHDRWESVVEAYMADYTATLEKLAPGGVFPTTIADEKRLLNDMKAVEQRSLDRVFCSQIFEGLTQETLDEGARKALESGEVALRPGCVDFLHSVLSQANSETDSLHILSVNWSRYFISSCLRTAGIDIDSRLVFANEFTGIAEGTSSIGEISLTAASKLIASEDKLHILKYLRERSSAPVVYVGDSWTDIECLLAADLGICIRDEPMGSSQRKLAEAFTRLGVSCPRLGDVTDASHPQIAWAQDFAAIHAWAGGYV</sequence>
<protein>
    <submittedName>
        <fullName evidence="1">HAD-like domain-containing protein</fullName>
    </submittedName>
</protein>
<dbReference type="OrthoDB" id="10255128at2759"/>
<accession>A0A6A5QHM4</accession>
<dbReference type="InterPro" id="IPR050849">
    <property type="entry name" value="HAD-like_hydrolase_phosphatase"/>
</dbReference>
<evidence type="ECO:0000313" key="1">
    <source>
        <dbReference type="EMBL" id="KAF1914899.1"/>
    </source>
</evidence>